<evidence type="ECO:0000256" key="12">
    <source>
        <dbReference type="ARBA" id="ARBA00026210"/>
    </source>
</evidence>
<name>A0A8B9M5U3_9AVES</name>
<keyword evidence="2" id="KW-1003">Cell membrane</keyword>
<evidence type="ECO:0000256" key="3">
    <source>
        <dbReference type="ARBA" id="ARBA00022692"/>
    </source>
</evidence>
<dbReference type="InterPro" id="IPR002275">
    <property type="entry name" value="CML2"/>
</dbReference>
<dbReference type="Gene3D" id="1.20.1070.10">
    <property type="entry name" value="Rhodopsin 7-helix transmembrane proteins"/>
    <property type="match status" value="1"/>
</dbReference>
<evidence type="ECO:0000256" key="1">
    <source>
        <dbReference type="ARBA" id="ARBA00004651"/>
    </source>
</evidence>
<protein>
    <recommendedName>
        <fullName evidence="12">Chemerin-like receptor 2</fullName>
    </recommendedName>
    <alternativeName>
        <fullName evidence="13">Chemerin chemokine-like receptor 2</fullName>
    </alternativeName>
    <alternativeName>
        <fullName evidence="14">Chemokine-like receptor 2</fullName>
    </alternativeName>
    <alternativeName>
        <fullName evidence="15">G-protein coupled receptor 1</fullName>
    </alternativeName>
</protein>
<feature type="transmembrane region" description="Helical" evidence="18">
    <location>
        <begin position="454"/>
        <end position="476"/>
    </location>
</feature>
<keyword evidence="3 16" id="KW-0812">Transmembrane</keyword>
<sequence>MLGSRDASRCFLLRVGAAGAEQGAALWVGPAVSRPKPEGLRRRCPPVFGHALPFSASRRPLGPLGRAGPGRAVPGRRAGRTAGPAGASRPWAAGRLPAASALRRAAARVKRGSARRSLPPFRPGPFSSPVAVSPQLEGGRPKRLVFSSQGAGNQLLQTGGLRLFVFFWFGRKQLCNMTFEDFENYSYFYDLPEEDESPQSSLSIAHMISLSFYSVAFLLGVPGNAIVIWFMGFKWDKSVSTLWFLNLAIADFIFVLFLPLYITYVAMGFHWPFGKWLCKMNSFIALLNMFASVFFLTFISLDRYIRLVHPVFSYKYRTVRNTLILSGIIWMSAAVIGGPALYFRDTATVLNNVTICYNNFHVHDRELILLTHHILIWVRLAFGYLFPLLTMVICYSLLIVKVKRRTVLTSSRLFWTIIAVVVAFFVCWTPYHIFSIVELSAHHDENLHDLLQDGIPLSTGLGFINSCLNPILYVLISKKFQAQVKTTVSEVLKLALWEVSRSGTVSEQLWSSDNTHAPVRYCETAQ</sequence>
<dbReference type="Ensembl" id="ENSANIT00000002701.1">
    <property type="protein sequence ID" value="ENSANIP00000002612.1"/>
    <property type="gene ID" value="ENSANIG00000001813.1"/>
</dbReference>
<dbReference type="PRINTS" id="PR01146">
    <property type="entry name" value="GPR1ORPHANR"/>
</dbReference>
<evidence type="ECO:0000256" key="16">
    <source>
        <dbReference type="RuleBase" id="RU000688"/>
    </source>
</evidence>
<feature type="transmembrane region" description="Helical" evidence="18">
    <location>
        <begin position="282"/>
        <end position="301"/>
    </location>
</feature>
<evidence type="ECO:0000256" key="18">
    <source>
        <dbReference type="SAM" id="Phobius"/>
    </source>
</evidence>
<dbReference type="Proteomes" id="UP000694541">
    <property type="component" value="Unplaced"/>
</dbReference>
<evidence type="ECO:0000259" key="19">
    <source>
        <dbReference type="PROSITE" id="PS50262"/>
    </source>
</evidence>
<keyword evidence="9" id="KW-0325">Glycoprotein</keyword>
<dbReference type="GO" id="GO:0004930">
    <property type="term" value="F:G protein-coupled receptor activity"/>
    <property type="evidence" value="ECO:0007669"/>
    <property type="project" value="UniProtKB-KW"/>
</dbReference>
<feature type="transmembrane region" description="Helical" evidence="18">
    <location>
        <begin position="242"/>
        <end position="262"/>
    </location>
</feature>
<dbReference type="PROSITE" id="PS00237">
    <property type="entry name" value="G_PROTEIN_RECEP_F1_1"/>
    <property type="match status" value="1"/>
</dbReference>
<evidence type="ECO:0000256" key="14">
    <source>
        <dbReference type="ARBA" id="ARBA00030529"/>
    </source>
</evidence>
<reference evidence="20" key="2">
    <citation type="submission" date="2025-09" db="UniProtKB">
        <authorList>
            <consortium name="Ensembl"/>
        </authorList>
    </citation>
    <scope>IDENTIFICATION</scope>
</reference>
<keyword evidence="5 16" id="KW-0297">G-protein coupled receptor</keyword>
<evidence type="ECO:0000256" key="5">
    <source>
        <dbReference type="ARBA" id="ARBA00023040"/>
    </source>
</evidence>
<evidence type="ECO:0000256" key="15">
    <source>
        <dbReference type="ARBA" id="ARBA00031086"/>
    </source>
</evidence>
<evidence type="ECO:0000256" key="17">
    <source>
        <dbReference type="SAM" id="MobiDB-lite"/>
    </source>
</evidence>
<feature type="transmembrane region" description="Helical" evidence="18">
    <location>
        <begin position="322"/>
        <end position="343"/>
    </location>
</feature>
<keyword evidence="7" id="KW-1015">Disulfide bond</keyword>
<keyword evidence="8 16" id="KW-0675">Receptor</keyword>
<dbReference type="PRINTS" id="PR00237">
    <property type="entry name" value="GPCRRHODOPSN"/>
</dbReference>
<comment type="similarity">
    <text evidence="16">Belongs to the G-protein coupled receptor 1 family.</text>
</comment>
<evidence type="ECO:0000313" key="21">
    <source>
        <dbReference type="Proteomes" id="UP000694541"/>
    </source>
</evidence>
<organism evidence="20 21">
    <name type="scientific">Accipiter nisus</name>
    <name type="common">Eurasian sparrowhawk</name>
    <dbReference type="NCBI Taxonomy" id="211598"/>
    <lineage>
        <taxon>Eukaryota</taxon>
        <taxon>Metazoa</taxon>
        <taxon>Chordata</taxon>
        <taxon>Craniata</taxon>
        <taxon>Vertebrata</taxon>
        <taxon>Euteleostomi</taxon>
        <taxon>Archelosauria</taxon>
        <taxon>Archosauria</taxon>
        <taxon>Dinosauria</taxon>
        <taxon>Saurischia</taxon>
        <taxon>Theropoda</taxon>
        <taxon>Coelurosauria</taxon>
        <taxon>Aves</taxon>
        <taxon>Neognathae</taxon>
        <taxon>Neoaves</taxon>
        <taxon>Telluraves</taxon>
        <taxon>Accipitrimorphae</taxon>
        <taxon>Accipitriformes</taxon>
        <taxon>Accipitridae</taxon>
        <taxon>Accipitrinae</taxon>
        <taxon>Accipiter</taxon>
    </lineage>
</organism>
<evidence type="ECO:0000256" key="2">
    <source>
        <dbReference type="ARBA" id="ARBA00022475"/>
    </source>
</evidence>
<evidence type="ECO:0000256" key="4">
    <source>
        <dbReference type="ARBA" id="ARBA00022989"/>
    </source>
</evidence>
<reference evidence="20" key="1">
    <citation type="submission" date="2025-08" db="UniProtKB">
        <authorList>
            <consortium name="Ensembl"/>
        </authorList>
    </citation>
    <scope>IDENTIFICATION</scope>
</reference>
<dbReference type="PROSITE" id="PS50262">
    <property type="entry name" value="G_PROTEIN_RECEP_F1_2"/>
    <property type="match status" value="1"/>
</dbReference>
<dbReference type="PANTHER" id="PTHR24225">
    <property type="entry name" value="CHEMOTACTIC RECEPTOR"/>
    <property type="match status" value="1"/>
</dbReference>
<keyword evidence="21" id="KW-1185">Reference proteome</keyword>
<evidence type="ECO:0000313" key="20">
    <source>
        <dbReference type="Ensembl" id="ENSANIP00000002612.1"/>
    </source>
</evidence>
<evidence type="ECO:0000256" key="11">
    <source>
        <dbReference type="ARBA" id="ARBA00025736"/>
    </source>
</evidence>
<dbReference type="InterPro" id="IPR000826">
    <property type="entry name" value="Formyl_rcpt-rel"/>
</dbReference>
<dbReference type="GO" id="GO:0004875">
    <property type="term" value="F:complement receptor activity"/>
    <property type="evidence" value="ECO:0007669"/>
    <property type="project" value="TreeGrafter"/>
</dbReference>
<keyword evidence="10 16" id="KW-0807">Transducer</keyword>
<dbReference type="InterPro" id="IPR017452">
    <property type="entry name" value="GPCR_Rhodpsn_7TM"/>
</dbReference>
<evidence type="ECO:0000256" key="8">
    <source>
        <dbReference type="ARBA" id="ARBA00023170"/>
    </source>
</evidence>
<dbReference type="FunFam" id="1.20.1070.10:FF:000034">
    <property type="entry name" value="G-protein coupled receptor 1"/>
    <property type="match status" value="1"/>
</dbReference>
<evidence type="ECO:0000256" key="6">
    <source>
        <dbReference type="ARBA" id="ARBA00023136"/>
    </source>
</evidence>
<keyword evidence="4 18" id="KW-1133">Transmembrane helix</keyword>
<feature type="transmembrane region" description="Helical" evidence="18">
    <location>
        <begin position="374"/>
        <end position="400"/>
    </location>
</feature>
<dbReference type="CDD" id="cd15119">
    <property type="entry name" value="7tmA_GPR1"/>
    <property type="match status" value="1"/>
</dbReference>
<evidence type="ECO:0000256" key="7">
    <source>
        <dbReference type="ARBA" id="ARBA00023157"/>
    </source>
</evidence>
<keyword evidence="6 18" id="KW-0472">Membrane</keyword>
<dbReference type="GO" id="GO:0006954">
    <property type="term" value="P:inflammatory response"/>
    <property type="evidence" value="ECO:0007669"/>
    <property type="project" value="TreeGrafter"/>
</dbReference>
<feature type="region of interest" description="Disordered" evidence="17">
    <location>
        <begin position="59"/>
        <end position="91"/>
    </location>
</feature>
<dbReference type="GO" id="GO:0007204">
    <property type="term" value="P:positive regulation of cytosolic calcium ion concentration"/>
    <property type="evidence" value="ECO:0007669"/>
    <property type="project" value="TreeGrafter"/>
</dbReference>
<dbReference type="SUPFAM" id="SSF81321">
    <property type="entry name" value="Family A G protein-coupled receptor-like"/>
    <property type="match status" value="1"/>
</dbReference>
<comment type="subcellular location">
    <subcellularLocation>
        <location evidence="1">Cell membrane</location>
        <topology evidence="1">Multi-pass membrane protein</topology>
    </subcellularLocation>
</comment>
<evidence type="ECO:0000256" key="9">
    <source>
        <dbReference type="ARBA" id="ARBA00023180"/>
    </source>
</evidence>
<evidence type="ECO:0000256" key="13">
    <source>
        <dbReference type="ARBA" id="ARBA00030357"/>
    </source>
</evidence>
<proteinExistence type="inferred from homology"/>
<dbReference type="GO" id="GO:0005886">
    <property type="term" value="C:plasma membrane"/>
    <property type="evidence" value="ECO:0007669"/>
    <property type="project" value="UniProtKB-SubCell"/>
</dbReference>
<feature type="transmembrane region" description="Helical" evidence="18">
    <location>
        <begin position="412"/>
        <end position="434"/>
    </location>
</feature>
<dbReference type="AlphaFoldDB" id="A0A8B9M5U3"/>
<dbReference type="PANTHER" id="PTHR24225:SF74">
    <property type="entry name" value="CHEMOKINE-LIKE RECEPTOR 1"/>
    <property type="match status" value="1"/>
</dbReference>
<dbReference type="Pfam" id="PF00001">
    <property type="entry name" value="7tm_1"/>
    <property type="match status" value="1"/>
</dbReference>
<dbReference type="GO" id="GO:0007200">
    <property type="term" value="P:phospholipase C-activating G protein-coupled receptor signaling pathway"/>
    <property type="evidence" value="ECO:0007669"/>
    <property type="project" value="TreeGrafter"/>
</dbReference>
<accession>A0A8B9M5U3</accession>
<dbReference type="InterPro" id="IPR000276">
    <property type="entry name" value="GPCR_Rhodpsn"/>
</dbReference>
<evidence type="ECO:0000256" key="10">
    <source>
        <dbReference type="ARBA" id="ARBA00023224"/>
    </source>
</evidence>
<comment type="similarity">
    <text evidence="11">Belongs to the chemokine-like receptor (CMKLR) family.</text>
</comment>
<feature type="domain" description="G-protein coupled receptors family 1 profile" evidence="19">
    <location>
        <begin position="223"/>
        <end position="473"/>
    </location>
</feature>
<feature type="transmembrane region" description="Helical" evidence="18">
    <location>
        <begin position="210"/>
        <end position="230"/>
    </location>
</feature>